<accession>A0A9W9BQ60</accession>
<comment type="caution">
    <text evidence="3">The sequence shown here is derived from an EMBL/GenBank/DDBJ whole genome shotgun (WGS) entry which is preliminary data.</text>
</comment>
<dbReference type="Pfam" id="PF20150">
    <property type="entry name" value="2EXR"/>
    <property type="match status" value="1"/>
</dbReference>
<dbReference type="InterPro" id="IPR045518">
    <property type="entry name" value="2EXR"/>
</dbReference>
<dbReference type="EMBL" id="JAPEUR010000109">
    <property type="protein sequence ID" value="KAJ4320393.1"/>
    <property type="molecule type" value="Genomic_DNA"/>
</dbReference>
<dbReference type="PANTHER" id="PTHR35910">
    <property type="entry name" value="2EXR DOMAIN-CONTAINING PROTEIN"/>
    <property type="match status" value="1"/>
</dbReference>
<protein>
    <recommendedName>
        <fullName evidence="2">2EXR domain-containing protein</fullName>
    </recommendedName>
</protein>
<feature type="domain" description="2EXR" evidence="2">
    <location>
        <begin position="5"/>
        <end position="113"/>
    </location>
</feature>
<dbReference type="PANTHER" id="PTHR35910:SF1">
    <property type="entry name" value="2EXR DOMAIN-CONTAINING PROTEIN"/>
    <property type="match status" value="1"/>
</dbReference>
<feature type="compositionally biased region" description="Polar residues" evidence="1">
    <location>
        <begin position="72"/>
        <end position="87"/>
    </location>
</feature>
<evidence type="ECO:0000313" key="4">
    <source>
        <dbReference type="Proteomes" id="UP001140502"/>
    </source>
</evidence>
<evidence type="ECO:0000256" key="1">
    <source>
        <dbReference type="SAM" id="MobiDB-lite"/>
    </source>
</evidence>
<organism evidence="3 4">
    <name type="scientific">Fusarium piperis</name>
    <dbReference type="NCBI Taxonomy" id="1435070"/>
    <lineage>
        <taxon>Eukaryota</taxon>
        <taxon>Fungi</taxon>
        <taxon>Dikarya</taxon>
        <taxon>Ascomycota</taxon>
        <taxon>Pezizomycotina</taxon>
        <taxon>Sordariomycetes</taxon>
        <taxon>Hypocreomycetidae</taxon>
        <taxon>Hypocreales</taxon>
        <taxon>Nectriaceae</taxon>
        <taxon>Fusarium</taxon>
        <taxon>Fusarium solani species complex</taxon>
    </lineage>
</organism>
<evidence type="ECO:0000259" key="2">
    <source>
        <dbReference type="Pfam" id="PF20150"/>
    </source>
</evidence>
<evidence type="ECO:0000313" key="3">
    <source>
        <dbReference type="EMBL" id="KAJ4320393.1"/>
    </source>
</evidence>
<feature type="region of interest" description="Disordered" evidence="1">
    <location>
        <begin position="62"/>
        <end position="87"/>
    </location>
</feature>
<feature type="compositionally biased region" description="Basic and acidic residues" evidence="1">
    <location>
        <begin position="62"/>
        <end position="71"/>
    </location>
</feature>
<sequence>MNNTFQRFPCLPPELRDQIWKFALRNSIPGVHVFKIYNAVLDNGVDNNIDVMSGYESHDCQRLAAPDRKENSSTGSQNTDGTQNLDNPSTYLIDGGVWTACRESRYAAQRHFGLFKWRSLYEKDPERFQHMSTREKLDMPATGCFASKDPYSFAVFPNRDLFIFRPHDIRTIGPRDPSQYACIGAHWQGFRGFQHIALEYDREWADKLHDVFSPELDDVIRSIVRLGYHTAGDKLWFIDYTLKRRHEAAVESSPSENRERATFYMEGKRFVEVDCSANSLENWECTERVNGVQVEKASALESMSFVRKVQCVLMEFYADLELLDYGLPRRVGLLACESLSP</sequence>
<dbReference type="Proteomes" id="UP001140502">
    <property type="component" value="Unassembled WGS sequence"/>
</dbReference>
<keyword evidence="4" id="KW-1185">Reference proteome</keyword>
<name>A0A9W9BQ60_9HYPO</name>
<gene>
    <name evidence="3" type="ORF">N0V84_005887</name>
</gene>
<dbReference type="AlphaFoldDB" id="A0A9W9BQ60"/>
<dbReference type="OrthoDB" id="3596450at2759"/>
<proteinExistence type="predicted"/>
<reference evidence="3" key="1">
    <citation type="submission" date="2022-10" db="EMBL/GenBank/DDBJ databases">
        <title>Tapping the CABI collections for fungal endophytes: first genome assemblies for Collariella, Neodidymelliopsis, Ascochyta clinopodiicola, Didymella pomorum, Didymosphaeria variabile, Neocosmospora piperis and Neocucurbitaria cava.</title>
        <authorList>
            <person name="Hill R."/>
        </authorList>
    </citation>
    <scope>NUCLEOTIDE SEQUENCE</scope>
    <source>
        <strain evidence="3">IMI 366586</strain>
    </source>
</reference>